<reference evidence="2" key="2">
    <citation type="submission" date="2021-04" db="EMBL/GenBank/DDBJ databases">
        <authorList>
            <person name="Gilroy R."/>
        </authorList>
    </citation>
    <scope>NUCLEOTIDE SEQUENCE</scope>
    <source>
        <strain evidence="2">14975</strain>
    </source>
</reference>
<name>A0A9D2AHQ3_9BACT</name>
<dbReference type="EMBL" id="DXFQ01000160">
    <property type="protein sequence ID" value="HIX20615.1"/>
    <property type="molecule type" value="Genomic_DNA"/>
</dbReference>
<dbReference type="Proteomes" id="UP000823964">
    <property type="component" value="Unassembled WGS sequence"/>
</dbReference>
<gene>
    <name evidence="2" type="ORF">H9862_08465</name>
</gene>
<proteinExistence type="predicted"/>
<feature type="chain" id="PRO_5039248389" evidence="1">
    <location>
        <begin position="21"/>
        <end position="68"/>
    </location>
</feature>
<sequence length="68" mass="7529">MKHIFLSGCALLAAVLPSAADTPFGHYELTPIQDTPKTMSFKLFAGLSEQEFIRLAGARRHIIEPCNR</sequence>
<dbReference type="AlphaFoldDB" id="A0A9D2AHQ3"/>
<accession>A0A9D2AHQ3</accession>
<evidence type="ECO:0000256" key="1">
    <source>
        <dbReference type="SAM" id="SignalP"/>
    </source>
</evidence>
<reference evidence="2" key="1">
    <citation type="journal article" date="2021" name="PeerJ">
        <title>Extensive microbial diversity within the chicken gut microbiome revealed by metagenomics and culture.</title>
        <authorList>
            <person name="Gilroy R."/>
            <person name="Ravi A."/>
            <person name="Getino M."/>
            <person name="Pursley I."/>
            <person name="Horton D.L."/>
            <person name="Alikhan N.F."/>
            <person name="Baker D."/>
            <person name="Gharbi K."/>
            <person name="Hall N."/>
            <person name="Watson M."/>
            <person name="Adriaenssens E.M."/>
            <person name="Foster-Nyarko E."/>
            <person name="Jarju S."/>
            <person name="Secka A."/>
            <person name="Antonio M."/>
            <person name="Oren A."/>
            <person name="Chaudhuri R.R."/>
            <person name="La Ragione R."/>
            <person name="Hildebrand F."/>
            <person name="Pallen M.J."/>
        </authorList>
    </citation>
    <scope>NUCLEOTIDE SEQUENCE</scope>
    <source>
        <strain evidence="2">14975</strain>
    </source>
</reference>
<feature type="signal peptide" evidence="1">
    <location>
        <begin position="1"/>
        <end position="20"/>
    </location>
</feature>
<organism evidence="2 3">
    <name type="scientific">Candidatus Akkermansia intestinigallinarum</name>
    <dbReference type="NCBI Taxonomy" id="2838431"/>
    <lineage>
        <taxon>Bacteria</taxon>
        <taxon>Pseudomonadati</taxon>
        <taxon>Verrucomicrobiota</taxon>
        <taxon>Verrucomicrobiia</taxon>
        <taxon>Verrucomicrobiales</taxon>
        <taxon>Akkermansiaceae</taxon>
        <taxon>Akkermansia</taxon>
    </lineage>
</organism>
<protein>
    <submittedName>
        <fullName evidence="2">Uncharacterized protein</fullName>
    </submittedName>
</protein>
<keyword evidence="1" id="KW-0732">Signal</keyword>
<evidence type="ECO:0000313" key="3">
    <source>
        <dbReference type="Proteomes" id="UP000823964"/>
    </source>
</evidence>
<comment type="caution">
    <text evidence="2">The sequence shown here is derived from an EMBL/GenBank/DDBJ whole genome shotgun (WGS) entry which is preliminary data.</text>
</comment>
<evidence type="ECO:0000313" key="2">
    <source>
        <dbReference type="EMBL" id="HIX20615.1"/>
    </source>
</evidence>